<feature type="signal peptide" evidence="1">
    <location>
        <begin position="1"/>
        <end position="23"/>
    </location>
</feature>
<keyword evidence="4" id="KW-1185">Reference proteome</keyword>
<proteinExistence type="predicted"/>
<comment type="caution">
    <text evidence="3">The sequence shown here is derived from an EMBL/GenBank/DDBJ whole genome shotgun (WGS) entry which is preliminary data.</text>
</comment>
<feature type="chain" id="PRO_5045447646" evidence="1">
    <location>
        <begin position="24"/>
        <end position="456"/>
    </location>
</feature>
<dbReference type="Pfam" id="PF04773">
    <property type="entry name" value="FecR"/>
    <property type="match status" value="2"/>
</dbReference>
<organism evidence="3 4">
    <name type="scientific">Vogesella margarita</name>
    <dbReference type="NCBI Taxonomy" id="2984199"/>
    <lineage>
        <taxon>Bacteria</taxon>
        <taxon>Pseudomonadati</taxon>
        <taxon>Pseudomonadota</taxon>
        <taxon>Betaproteobacteria</taxon>
        <taxon>Neisseriales</taxon>
        <taxon>Chromobacteriaceae</taxon>
        <taxon>Vogesella</taxon>
    </lineage>
</organism>
<evidence type="ECO:0000313" key="4">
    <source>
        <dbReference type="Proteomes" id="UP001222030"/>
    </source>
</evidence>
<protein>
    <submittedName>
        <fullName evidence="3">FecR domain-containing protein</fullName>
    </submittedName>
</protein>
<dbReference type="Gene3D" id="2.60.120.1440">
    <property type="match status" value="1"/>
</dbReference>
<evidence type="ECO:0000313" key="3">
    <source>
        <dbReference type="EMBL" id="MDC7713641.1"/>
    </source>
</evidence>
<sequence length="456" mass="47639">MKAQLLRVALLLSFMAGACSAVAADSVARLLFSQGLVTVQSAHGEMRIVAKGSVLAEGDAISTDSKGFAVIEYMDGAKTTLRPASSLRINHYSPASVSHTLLQGGLRSVTGAIGKANPERVKYQTATATLGIRGTAFDARLCRGADDCAAPSADVIARVIFSRGMAMVGERVLANGSGIAAGDTINTETGAVVVLAFSDGSKVSIAPKSSFSVKEWLYKKGQAGQALLQLVKGAARVATGGIGKQNPSAYKVQVATAVVGIRGTGFDLDCHDQCAATSVLSDDLAEQDSSIAATPPKQGERLFAYVWHGAIEVSAGKYQQLVRTGQVLAMQAGTGASQYLASVPSFMADTDVPRPDQVPGSFDDTEDVLLPGLYSWVRSGEVELAQGGGAVRILPGESAYAPLDGGVPVKLHKVPATLADDPFPYPETFDELATLMKMRVQLRSQFVTTPAQCTIR</sequence>
<feature type="domain" description="FecR protein" evidence="2">
    <location>
        <begin position="59"/>
        <end position="140"/>
    </location>
</feature>
<dbReference type="PANTHER" id="PTHR38731">
    <property type="entry name" value="LIPL45-RELATED LIPOPROTEIN-RELATED"/>
    <property type="match status" value="1"/>
</dbReference>
<name>A0ABT5IM50_9NEIS</name>
<evidence type="ECO:0000256" key="1">
    <source>
        <dbReference type="SAM" id="SignalP"/>
    </source>
</evidence>
<dbReference type="PROSITE" id="PS51257">
    <property type="entry name" value="PROKAR_LIPOPROTEIN"/>
    <property type="match status" value="1"/>
</dbReference>
<dbReference type="InterPro" id="IPR006860">
    <property type="entry name" value="FecR"/>
</dbReference>
<dbReference type="RefSeq" id="WP_272771285.1">
    <property type="nucleotide sequence ID" value="NZ_JAQQLE010000003.1"/>
</dbReference>
<gene>
    <name evidence="3" type="ORF">PQU96_05735</name>
</gene>
<feature type="domain" description="FecR protein" evidence="2">
    <location>
        <begin position="183"/>
        <end position="280"/>
    </location>
</feature>
<reference evidence="3 4" key="1">
    <citation type="submission" date="2023-01" db="EMBL/GenBank/DDBJ databases">
        <title>Novel species of the genus Vogesella isolated from rivers.</title>
        <authorList>
            <person name="Lu H."/>
        </authorList>
    </citation>
    <scope>NUCLEOTIDE SEQUENCE [LARGE SCALE GENOMIC DNA]</scope>
    <source>
        <strain evidence="3 4">LYT5W</strain>
    </source>
</reference>
<dbReference type="EMBL" id="JAQQLE010000003">
    <property type="protein sequence ID" value="MDC7713641.1"/>
    <property type="molecule type" value="Genomic_DNA"/>
</dbReference>
<dbReference type="PANTHER" id="PTHR38731:SF1">
    <property type="entry name" value="FECR PROTEIN DOMAIN-CONTAINING PROTEIN"/>
    <property type="match status" value="1"/>
</dbReference>
<evidence type="ECO:0000259" key="2">
    <source>
        <dbReference type="Pfam" id="PF04773"/>
    </source>
</evidence>
<dbReference type="Proteomes" id="UP001222030">
    <property type="component" value="Unassembled WGS sequence"/>
</dbReference>
<keyword evidence="1" id="KW-0732">Signal</keyword>
<accession>A0ABT5IM50</accession>